<feature type="compositionally biased region" description="Polar residues" evidence="8">
    <location>
        <begin position="259"/>
        <end position="276"/>
    </location>
</feature>
<keyword evidence="7" id="KW-0853">WD repeat</keyword>
<protein>
    <recommendedName>
        <fullName evidence="9">Exonuclease domain-containing protein</fullName>
    </recommendedName>
</protein>
<dbReference type="GO" id="GO:0003676">
    <property type="term" value="F:nucleic acid binding"/>
    <property type="evidence" value="ECO:0007669"/>
    <property type="project" value="InterPro"/>
</dbReference>
<evidence type="ECO:0000256" key="5">
    <source>
        <dbReference type="ARBA" id="ARBA00022839"/>
    </source>
</evidence>
<evidence type="ECO:0000259" key="9">
    <source>
        <dbReference type="SMART" id="SM00479"/>
    </source>
</evidence>
<gene>
    <name evidence="10" type="ORF">HERILL_LOCUS13316</name>
</gene>
<name>A0A7R8YZ52_HERIL</name>
<dbReference type="Proteomes" id="UP000594454">
    <property type="component" value="Chromosome 5"/>
</dbReference>
<feature type="region of interest" description="Disordered" evidence="8">
    <location>
        <begin position="197"/>
        <end position="218"/>
    </location>
</feature>
<feature type="domain" description="Exonuclease" evidence="9">
    <location>
        <begin position="570"/>
        <end position="732"/>
    </location>
</feature>
<dbReference type="CDD" id="cd06145">
    <property type="entry name" value="REX1_like"/>
    <property type="match status" value="1"/>
</dbReference>
<evidence type="ECO:0000256" key="3">
    <source>
        <dbReference type="ARBA" id="ARBA00022722"/>
    </source>
</evidence>
<dbReference type="SUPFAM" id="SSF50978">
    <property type="entry name" value="WD40 repeat-like"/>
    <property type="match status" value="1"/>
</dbReference>
<dbReference type="InterPro" id="IPR036322">
    <property type="entry name" value="WD40_repeat_dom_sf"/>
</dbReference>
<feature type="compositionally biased region" description="Polar residues" evidence="8">
    <location>
        <begin position="115"/>
        <end position="137"/>
    </location>
</feature>
<comment type="subcellular location">
    <subcellularLocation>
        <location evidence="1">Nucleus</location>
    </subcellularLocation>
</comment>
<dbReference type="InterPro" id="IPR036397">
    <property type="entry name" value="RNaseH_sf"/>
</dbReference>
<evidence type="ECO:0000313" key="10">
    <source>
        <dbReference type="EMBL" id="CAD7090859.1"/>
    </source>
</evidence>
<dbReference type="InterPro" id="IPR013520">
    <property type="entry name" value="Ribonucl_H"/>
</dbReference>
<dbReference type="PANTHER" id="PTHR12801:SF115">
    <property type="entry name" value="FI18136P1-RELATED"/>
    <property type="match status" value="1"/>
</dbReference>
<keyword evidence="5" id="KW-0269">Exonuclease</keyword>
<dbReference type="SMART" id="SM00479">
    <property type="entry name" value="EXOIII"/>
    <property type="match status" value="1"/>
</dbReference>
<dbReference type="GO" id="GO:0005634">
    <property type="term" value="C:nucleus"/>
    <property type="evidence" value="ECO:0007669"/>
    <property type="project" value="UniProtKB-SubCell"/>
</dbReference>
<evidence type="ECO:0000256" key="6">
    <source>
        <dbReference type="ARBA" id="ARBA00023242"/>
    </source>
</evidence>
<reference evidence="10 11" key="1">
    <citation type="submission" date="2020-11" db="EMBL/GenBank/DDBJ databases">
        <authorList>
            <person name="Wallbank WR R."/>
            <person name="Pardo Diaz C."/>
            <person name="Kozak K."/>
            <person name="Martin S."/>
            <person name="Jiggins C."/>
            <person name="Moest M."/>
            <person name="Warren A I."/>
            <person name="Generalovic N T."/>
            <person name="Byers J.R.P. K."/>
            <person name="Montejo-Kovacevich G."/>
            <person name="Yen C E."/>
        </authorList>
    </citation>
    <scope>NUCLEOTIDE SEQUENCE [LARGE SCALE GENOMIC DNA]</scope>
</reference>
<dbReference type="PANTHER" id="PTHR12801">
    <property type="entry name" value="RNA EXONUCLEASE REXO1 / RECO3 FAMILY MEMBER-RELATED"/>
    <property type="match status" value="1"/>
</dbReference>
<feature type="region of interest" description="Disordered" evidence="8">
    <location>
        <begin position="243"/>
        <end position="315"/>
    </location>
</feature>
<keyword evidence="3" id="KW-0540">Nuclease</keyword>
<dbReference type="FunFam" id="3.30.420.10:FF:000031">
    <property type="entry name" value="RNA exonuclease 1"/>
    <property type="match status" value="1"/>
</dbReference>
<dbReference type="InterPro" id="IPR001680">
    <property type="entry name" value="WD40_rpt"/>
</dbReference>
<feature type="compositionally biased region" description="Polar residues" evidence="8">
    <location>
        <begin position="304"/>
        <end position="315"/>
    </location>
</feature>
<keyword evidence="11" id="KW-1185">Reference proteome</keyword>
<evidence type="ECO:0000256" key="7">
    <source>
        <dbReference type="PROSITE-ProRule" id="PRU00221"/>
    </source>
</evidence>
<dbReference type="Pfam" id="PF00929">
    <property type="entry name" value="RNase_T"/>
    <property type="match status" value="1"/>
</dbReference>
<dbReference type="Gene3D" id="2.130.10.10">
    <property type="entry name" value="YVTN repeat-like/Quinoprotein amine dehydrogenase"/>
    <property type="match status" value="1"/>
</dbReference>
<feature type="compositionally biased region" description="Low complexity" evidence="8">
    <location>
        <begin position="425"/>
        <end position="442"/>
    </location>
</feature>
<feature type="compositionally biased region" description="Basic residues" evidence="8">
    <location>
        <begin position="243"/>
        <end position="258"/>
    </location>
</feature>
<dbReference type="SUPFAM" id="SSF53098">
    <property type="entry name" value="Ribonuclease H-like"/>
    <property type="match status" value="1"/>
</dbReference>
<dbReference type="InterPro" id="IPR015943">
    <property type="entry name" value="WD40/YVTN_repeat-like_dom_sf"/>
</dbReference>
<keyword evidence="6" id="KW-0539">Nucleus</keyword>
<dbReference type="InterPro" id="IPR012337">
    <property type="entry name" value="RNaseH-like_sf"/>
</dbReference>
<organism evidence="10 11">
    <name type="scientific">Hermetia illucens</name>
    <name type="common">Black soldier fly</name>
    <dbReference type="NCBI Taxonomy" id="343691"/>
    <lineage>
        <taxon>Eukaryota</taxon>
        <taxon>Metazoa</taxon>
        <taxon>Ecdysozoa</taxon>
        <taxon>Arthropoda</taxon>
        <taxon>Hexapoda</taxon>
        <taxon>Insecta</taxon>
        <taxon>Pterygota</taxon>
        <taxon>Neoptera</taxon>
        <taxon>Endopterygota</taxon>
        <taxon>Diptera</taxon>
        <taxon>Brachycera</taxon>
        <taxon>Stratiomyomorpha</taxon>
        <taxon>Stratiomyidae</taxon>
        <taxon>Hermetiinae</taxon>
        <taxon>Hermetia</taxon>
    </lineage>
</organism>
<feature type="compositionally biased region" description="Acidic residues" evidence="8">
    <location>
        <begin position="443"/>
        <end position="452"/>
    </location>
</feature>
<sequence>MNVNSPEFIPSARREVVNRIQTPKQKLAGRRSIVGVSQDLNLQARVQRQHQHATAQWSLAQIFVWSPTTATVWHLPGVYDYDTVQQHFGSNGSHQQEQHDLVVGPGKVEGGSGVNGNQFTINHSQKSGHGKTSSTASPKGRNSGGISKQRHNENKSHPAHPWLVTTLKGHTDEIRDIGFSSSGKFLATCAEDNAVSNNGGNTDDNTSHKNSATSDLSTANNIDDINSTKSEDLATAYQIKEKIKKATTKSSRNRRQRKMNQQTQNRQSTTLFSTHQMDIDDEGKENLQPSTPKSYRKQVKSGAQPLSNGNKTAGQEKSTMINIDNLAKISRAVTPPLRQHTKLNLQESELVKFLHHYIIDPAQLRMYGYPVESDVHLGLAEIYKHPPRAYANTKLLNSFLGKKDTLGKRDSGSWEDNNSDVIQLSGDSGRGSDSSSSPSVDSDASENGEEDVGLGSSVCSADAGILQQFLYSSLEKTCARCKTPFYVTDNGEYLTQDECTYHWGKVMQVYKPGHGFCSQYTCCNEDVSSEGCSKNRLHVWSGVSVGLNGPYDDYVQTQPPSDELVGDHAKVYAMDCEMCFTGLGLEVAKVTVVGADGQLVYEQFVRPESEVVDYNTRFSGITEKDLLSKNCNVKSLREIQQDLLQLINSTTILIGHALENDLRVLRILHKNIIDTSIAFPHCSGFPFRRGLKNLTKAYLKRDIQVCETGHSSFEDSRACLELMLWRVRRDFRTVLEQ</sequence>
<proteinExistence type="inferred from homology"/>
<evidence type="ECO:0000256" key="1">
    <source>
        <dbReference type="ARBA" id="ARBA00004123"/>
    </source>
</evidence>
<dbReference type="InterPro" id="IPR047021">
    <property type="entry name" value="REXO1/3/4-like"/>
</dbReference>
<feature type="repeat" description="WD" evidence="7">
    <location>
        <begin position="167"/>
        <end position="195"/>
    </location>
</feature>
<dbReference type="EMBL" id="LR899013">
    <property type="protein sequence ID" value="CAD7090859.1"/>
    <property type="molecule type" value="Genomic_DNA"/>
</dbReference>
<feature type="region of interest" description="Disordered" evidence="8">
    <location>
        <begin position="89"/>
        <end position="161"/>
    </location>
</feature>
<dbReference type="GO" id="GO:0004527">
    <property type="term" value="F:exonuclease activity"/>
    <property type="evidence" value="ECO:0007669"/>
    <property type="project" value="UniProtKB-KW"/>
</dbReference>
<dbReference type="InParanoid" id="A0A7R8YZ52"/>
<evidence type="ECO:0000313" key="11">
    <source>
        <dbReference type="Proteomes" id="UP000594454"/>
    </source>
</evidence>
<dbReference type="Gene3D" id="3.30.420.10">
    <property type="entry name" value="Ribonuclease H-like superfamily/Ribonuclease H"/>
    <property type="match status" value="1"/>
</dbReference>
<comment type="similarity">
    <text evidence="2">Belongs to the REXO1/REXO3 family.</text>
</comment>
<feature type="region of interest" description="Disordered" evidence="8">
    <location>
        <begin position="407"/>
        <end position="453"/>
    </location>
</feature>
<dbReference type="OrthoDB" id="206335at2759"/>
<evidence type="ECO:0000256" key="2">
    <source>
        <dbReference type="ARBA" id="ARBA00006357"/>
    </source>
</evidence>
<dbReference type="Pfam" id="PF00400">
    <property type="entry name" value="WD40"/>
    <property type="match status" value="1"/>
</dbReference>
<dbReference type="InterPro" id="IPR034922">
    <property type="entry name" value="REX1-like_exo"/>
</dbReference>
<dbReference type="PROSITE" id="PS50082">
    <property type="entry name" value="WD_REPEATS_2"/>
    <property type="match status" value="1"/>
</dbReference>
<evidence type="ECO:0000256" key="4">
    <source>
        <dbReference type="ARBA" id="ARBA00022801"/>
    </source>
</evidence>
<dbReference type="AlphaFoldDB" id="A0A7R8YZ52"/>
<dbReference type="GO" id="GO:0010629">
    <property type="term" value="P:negative regulation of gene expression"/>
    <property type="evidence" value="ECO:0007669"/>
    <property type="project" value="UniProtKB-ARBA"/>
</dbReference>
<keyword evidence="4" id="KW-0378">Hydrolase</keyword>
<evidence type="ECO:0000256" key="8">
    <source>
        <dbReference type="SAM" id="MobiDB-lite"/>
    </source>
</evidence>
<accession>A0A7R8YZ52</accession>